<dbReference type="Proteomes" id="UP000177190">
    <property type="component" value="Unassembled WGS sequence"/>
</dbReference>
<protein>
    <recommendedName>
        <fullName evidence="3">WbqC-like protein</fullName>
    </recommendedName>
</protein>
<accession>A0A1G2HLU6</accession>
<name>A0A1G2HLU6_9BACT</name>
<evidence type="ECO:0000313" key="1">
    <source>
        <dbReference type="EMBL" id="OGZ63466.1"/>
    </source>
</evidence>
<evidence type="ECO:0000313" key="2">
    <source>
        <dbReference type="Proteomes" id="UP000177190"/>
    </source>
</evidence>
<dbReference type="EMBL" id="MHOM01000034">
    <property type="protein sequence ID" value="OGZ63466.1"/>
    <property type="molecule type" value="Genomic_DNA"/>
</dbReference>
<dbReference type="InterPro" id="IPR014985">
    <property type="entry name" value="WbqC"/>
</dbReference>
<dbReference type="AlphaFoldDB" id="A0A1G2HLU6"/>
<reference evidence="1 2" key="1">
    <citation type="journal article" date="2016" name="Nat. Commun.">
        <title>Thousands of microbial genomes shed light on interconnected biogeochemical processes in an aquifer system.</title>
        <authorList>
            <person name="Anantharaman K."/>
            <person name="Brown C.T."/>
            <person name="Hug L.A."/>
            <person name="Sharon I."/>
            <person name="Castelle C.J."/>
            <person name="Probst A.J."/>
            <person name="Thomas B.C."/>
            <person name="Singh A."/>
            <person name="Wilkins M.J."/>
            <person name="Karaoz U."/>
            <person name="Brodie E.L."/>
            <person name="Williams K.H."/>
            <person name="Hubbard S.S."/>
            <person name="Banfield J.F."/>
        </authorList>
    </citation>
    <scope>NUCLEOTIDE SEQUENCE [LARGE SCALE GENOMIC DNA]</scope>
</reference>
<sequence>MIVTIHQPEYLPYIGFFERLAETDIFVILDDVGYQKNGFINRNKIKTAKGSKWITAPVIGRSPNLKINEVLIDNSQNWAGSQWGSIVSAYSKAPYFQEYSDFFKKTFENKWDRICDLDIYLIENINKVLGFKFKMIKSSDLKVQGASTERLINICKELEADQYLSGPGTDKGHGVEKQAFEKQGIKVKIKEFSNPQYKQQFSSQGFLPYMSIIDLLFNEGLNSQKILSNE</sequence>
<dbReference type="Pfam" id="PF08889">
    <property type="entry name" value="WbqC"/>
    <property type="match status" value="1"/>
</dbReference>
<gene>
    <name evidence="1" type="ORF">A2812_02660</name>
</gene>
<dbReference type="STRING" id="1802200.A2812_02660"/>
<comment type="caution">
    <text evidence="1">The sequence shown here is derived from an EMBL/GenBank/DDBJ whole genome shotgun (WGS) entry which is preliminary data.</text>
</comment>
<organism evidence="1 2">
    <name type="scientific">Candidatus Staskawiczbacteria bacterium RIFCSPHIGHO2_01_FULL_36_16</name>
    <dbReference type="NCBI Taxonomy" id="1802200"/>
    <lineage>
        <taxon>Bacteria</taxon>
        <taxon>Candidatus Staskawicziibacteriota</taxon>
    </lineage>
</organism>
<evidence type="ECO:0008006" key="3">
    <source>
        <dbReference type="Google" id="ProtNLM"/>
    </source>
</evidence>
<proteinExistence type="predicted"/>